<evidence type="ECO:0000256" key="1">
    <source>
        <dbReference type="ARBA" id="ARBA00022723"/>
    </source>
</evidence>
<feature type="domain" description="Mandelate racemase/muconate lactonizing enzyme C-terminal" evidence="2">
    <location>
        <begin position="152"/>
        <end position="243"/>
    </location>
</feature>
<evidence type="ECO:0000313" key="3">
    <source>
        <dbReference type="EMBL" id="NKI44287.1"/>
    </source>
</evidence>
<dbReference type="EMBL" id="JAAWWP010000017">
    <property type="protein sequence ID" value="NKI44287.1"/>
    <property type="molecule type" value="Genomic_DNA"/>
</dbReference>
<dbReference type="RefSeq" id="WP_168542400.1">
    <property type="nucleotide sequence ID" value="NZ_JAAWWP010000017.1"/>
</dbReference>
<dbReference type="Pfam" id="PF13378">
    <property type="entry name" value="MR_MLE_C"/>
    <property type="match status" value="1"/>
</dbReference>
<gene>
    <name evidence="3" type="ORF">HFV08_24190</name>
</gene>
<protein>
    <submittedName>
        <fullName evidence="3">Mandelate racemase</fullName>
    </submittedName>
</protein>
<dbReference type="SMART" id="SM00922">
    <property type="entry name" value="MR_MLE"/>
    <property type="match status" value="1"/>
</dbReference>
<dbReference type="SFLD" id="SFLDG00180">
    <property type="entry name" value="muconate_cycloisomerase"/>
    <property type="match status" value="1"/>
</dbReference>
<dbReference type="Gene3D" id="3.30.390.10">
    <property type="entry name" value="Enolase-like, N-terminal domain"/>
    <property type="match status" value="1"/>
</dbReference>
<dbReference type="InterPro" id="IPR029017">
    <property type="entry name" value="Enolase-like_N"/>
</dbReference>
<evidence type="ECO:0000259" key="2">
    <source>
        <dbReference type="SMART" id="SM00922"/>
    </source>
</evidence>
<comment type="caution">
    <text evidence="3">The sequence shown here is derived from an EMBL/GenBank/DDBJ whole genome shotgun (WGS) entry which is preliminary data.</text>
</comment>
<dbReference type="PANTHER" id="PTHR48073:SF2">
    <property type="entry name" value="O-SUCCINYLBENZOATE SYNTHASE"/>
    <property type="match status" value="1"/>
</dbReference>
<dbReference type="InterPro" id="IPR029065">
    <property type="entry name" value="Enolase_C-like"/>
</dbReference>
<proteinExistence type="predicted"/>
<dbReference type="InterPro" id="IPR018110">
    <property type="entry name" value="Mandel_Rmase/mucon_lact_enz_CS"/>
</dbReference>
<dbReference type="SUPFAM" id="SSF54826">
    <property type="entry name" value="Enolase N-terminal domain-like"/>
    <property type="match status" value="1"/>
</dbReference>
<accession>A0ABX1H8B2</accession>
<dbReference type="InterPro" id="IPR013342">
    <property type="entry name" value="Mandelate_racemase_C"/>
</dbReference>
<dbReference type="PANTHER" id="PTHR48073">
    <property type="entry name" value="O-SUCCINYLBENZOATE SYNTHASE-RELATED"/>
    <property type="match status" value="1"/>
</dbReference>
<dbReference type="SUPFAM" id="SSF51604">
    <property type="entry name" value="Enolase C-terminal domain-like"/>
    <property type="match status" value="1"/>
</dbReference>
<dbReference type="PROSITE" id="PS00909">
    <property type="entry name" value="MR_MLE_2"/>
    <property type="match status" value="1"/>
</dbReference>
<evidence type="ECO:0000313" key="4">
    <source>
        <dbReference type="Proteomes" id="UP000772196"/>
    </source>
</evidence>
<reference evidence="3 4" key="1">
    <citation type="submission" date="2020-04" db="EMBL/GenBank/DDBJ databases">
        <title>Phylogenetic Diversity and Antibacterial Activity against Ralstonia solanacearum of Endophytic Actinomycete Isolated from Moss.</title>
        <authorList>
            <person name="Zhuang X."/>
        </authorList>
    </citation>
    <scope>NUCLEOTIDE SEQUENCE [LARGE SCALE GENOMIC DNA]</scope>
    <source>
        <strain evidence="3 4">LD120</strain>
    </source>
</reference>
<sequence>MAEALLHRVALPMRISFDHPAAKRSTSDSLVLRLRLDGAQGLGECAPRRYVTGETTGSVTEALRRVPLDKLFAVLRGSSPADLLARLREEDFGAVFGIDGGSNLLCLLETAVLDLLGHQLGLSTYELLPDEGQGPAPARLPVSQVLDLSLDVEEFLDTRGPFHFVKVKASDDLARDLRTVRAIRGRLGEAVPILVDANMSWTAEDAVDWGRRLHEAGAAYVEEPLPPRSWEQLRALRRESGLKVMLDESLCTAEDARRAVAEEACDVFNIRLAKNGGLLRSARLAAHARQQGLGFQFGVQVAEVGPLINAGRALAFRNPDALTVEGGQSDRFFPEMIVSPAPVVDRTANTLSPAPGPGLGLRLNPSAREWAALRYDEASGHWRALS</sequence>
<dbReference type="Gene3D" id="3.20.20.120">
    <property type="entry name" value="Enolase-like C-terminal domain"/>
    <property type="match status" value="1"/>
</dbReference>
<keyword evidence="1" id="KW-0479">Metal-binding</keyword>
<keyword evidence="4" id="KW-1185">Reference proteome</keyword>
<organism evidence="3 4">
    <name type="scientific">Streptomyces physcomitrii</name>
    <dbReference type="NCBI Taxonomy" id="2724184"/>
    <lineage>
        <taxon>Bacteria</taxon>
        <taxon>Bacillati</taxon>
        <taxon>Actinomycetota</taxon>
        <taxon>Actinomycetes</taxon>
        <taxon>Kitasatosporales</taxon>
        <taxon>Streptomycetaceae</taxon>
        <taxon>Streptomyces</taxon>
    </lineage>
</organism>
<dbReference type="SFLD" id="SFLDS00001">
    <property type="entry name" value="Enolase"/>
    <property type="match status" value="1"/>
</dbReference>
<dbReference type="Proteomes" id="UP000772196">
    <property type="component" value="Unassembled WGS sequence"/>
</dbReference>
<name>A0ABX1H8B2_9ACTN</name>
<dbReference type="InterPro" id="IPR036849">
    <property type="entry name" value="Enolase-like_C_sf"/>
</dbReference>